<dbReference type="InterPro" id="IPR050121">
    <property type="entry name" value="Cytochrome_P450_monoxygenase"/>
</dbReference>
<keyword evidence="9" id="KW-0472">Membrane</keyword>
<reference evidence="10" key="1">
    <citation type="submission" date="2023-06" db="EMBL/GenBank/DDBJ databases">
        <title>Genome-scale phylogeny and comparative genomics of the fungal order Sordariales.</title>
        <authorList>
            <consortium name="Lawrence Berkeley National Laboratory"/>
            <person name="Hensen N."/>
            <person name="Bonometti L."/>
            <person name="Westerberg I."/>
            <person name="Brannstrom I.O."/>
            <person name="Guillou S."/>
            <person name="Cros-Aarteil S."/>
            <person name="Calhoun S."/>
            <person name="Haridas S."/>
            <person name="Kuo A."/>
            <person name="Mondo S."/>
            <person name="Pangilinan J."/>
            <person name="Riley R."/>
            <person name="Labutti K."/>
            <person name="Andreopoulos B."/>
            <person name="Lipzen A."/>
            <person name="Chen C."/>
            <person name="Yanf M."/>
            <person name="Daum C."/>
            <person name="Ng V."/>
            <person name="Clum A."/>
            <person name="Steindorff A."/>
            <person name="Ohm R."/>
            <person name="Martin F."/>
            <person name="Silar P."/>
            <person name="Natvig D."/>
            <person name="Lalanne C."/>
            <person name="Gautier V."/>
            <person name="Ament-Velasquez S.L."/>
            <person name="Kruys A."/>
            <person name="Hutchinson M.I."/>
            <person name="Powell A.J."/>
            <person name="Barry K."/>
            <person name="Miller A.N."/>
            <person name="Grigoriev I.V."/>
            <person name="Debuchy R."/>
            <person name="Gladieux P."/>
            <person name="Thoren M.H."/>
            <person name="Johannesson H."/>
        </authorList>
    </citation>
    <scope>NUCLEOTIDE SEQUENCE</scope>
    <source>
        <strain evidence="10">CBS 307.81</strain>
    </source>
</reference>
<dbReference type="PRINTS" id="PR00465">
    <property type="entry name" value="EP450IV"/>
</dbReference>
<gene>
    <name evidence="10" type="ORF">QBC41DRAFT_360182</name>
</gene>
<dbReference type="PANTHER" id="PTHR24305">
    <property type="entry name" value="CYTOCHROME P450"/>
    <property type="match status" value="1"/>
</dbReference>
<dbReference type="CDD" id="cd11062">
    <property type="entry name" value="CYP58-like"/>
    <property type="match status" value="1"/>
</dbReference>
<dbReference type="InterPro" id="IPR001128">
    <property type="entry name" value="Cyt_P450"/>
</dbReference>
<dbReference type="GO" id="GO:0004497">
    <property type="term" value="F:monooxygenase activity"/>
    <property type="evidence" value="ECO:0007669"/>
    <property type="project" value="UniProtKB-KW"/>
</dbReference>
<name>A0AA39YX18_9PEZI</name>
<comment type="cofactor">
    <cofactor evidence="1 8">
        <name>heme</name>
        <dbReference type="ChEBI" id="CHEBI:30413"/>
    </cofactor>
</comment>
<proteinExistence type="inferred from homology"/>
<dbReference type="Gene3D" id="1.10.630.10">
    <property type="entry name" value="Cytochrome P450"/>
    <property type="match status" value="1"/>
</dbReference>
<keyword evidence="11" id="KW-1185">Reference proteome</keyword>
<evidence type="ECO:0000256" key="8">
    <source>
        <dbReference type="PIRSR" id="PIRSR602403-1"/>
    </source>
</evidence>
<dbReference type="GO" id="GO:0020037">
    <property type="term" value="F:heme binding"/>
    <property type="evidence" value="ECO:0007669"/>
    <property type="project" value="InterPro"/>
</dbReference>
<evidence type="ECO:0000256" key="4">
    <source>
        <dbReference type="ARBA" id="ARBA00022723"/>
    </source>
</evidence>
<sequence length="528" mass="59428">MLPESVSSPTVVVLACLIIYMCTLSVYRLYFSPLARFPGPKLAAVSGWYEFYYDIIQDGQYYLKVEKLHRKYGPIIRINPWELHASDPVLFSHIYSSGVKQRVEKYAWSQKGLRLIDDSHILTESHELHRLRRKPLATFFSPRNTESMEPVVWKVSQRIRSRLQKLNGSGSVMVMEDLFTVVSADLVAAFSFDDEIDLTQTDELQPLGSIYSTLQTVARVSAWLSHFSWITALINAIPPSFLMRLAPTVATNNRLYSLVKKQFESSRAVRASSSKTDDPLSDDEFTDELLSPDTKLIAHLLHSNLPPHERTPNRVCAELLTIFMATIFNIPRAMMVTTYHILANPDIKAKLCGELNALLGPGVDSPQETPVWALLNKAEYLKACVKEGLRLFFGALRGTARRNLHAPIAYRDWVIPPGTPVGMSAWMLNTDPEVYPDPLVFRPERWLPGNHKPEMDRNFASLGKGSRTCLGIHLVYVFMRHLLAAMFGPGEKPELRLFETEESDVATAVSGLSGLAKKGARGLRVVVE</sequence>
<comment type="similarity">
    <text evidence="2">Belongs to the cytochrome P450 family.</text>
</comment>
<evidence type="ECO:0000256" key="2">
    <source>
        <dbReference type="ARBA" id="ARBA00010617"/>
    </source>
</evidence>
<evidence type="ECO:0000256" key="9">
    <source>
        <dbReference type="SAM" id="Phobius"/>
    </source>
</evidence>
<organism evidence="10 11">
    <name type="scientific">Cercophora samala</name>
    <dbReference type="NCBI Taxonomy" id="330535"/>
    <lineage>
        <taxon>Eukaryota</taxon>
        <taxon>Fungi</taxon>
        <taxon>Dikarya</taxon>
        <taxon>Ascomycota</taxon>
        <taxon>Pezizomycotina</taxon>
        <taxon>Sordariomycetes</taxon>
        <taxon>Sordariomycetidae</taxon>
        <taxon>Sordariales</taxon>
        <taxon>Lasiosphaeriaceae</taxon>
        <taxon>Cercophora</taxon>
    </lineage>
</organism>
<dbReference type="AlphaFoldDB" id="A0AA39YX18"/>
<dbReference type="Proteomes" id="UP001174997">
    <property type="component" value="Unassembled WGS sequence"/>
</dbReference>
<keyword evidence="9" id="KW-0812">Transmembrane</keyword>
<dbReference type="GO" id="GO:0005506">
    <property type="term" value="F:iron ion binding"/>
    <property type="evidence" value="ECO:0007669"/>
    <property type="project" value="InterPro"/>
</dbReference>
<dbReference type="EMBL" id="JAULSY010000169">
    <property type="protein sequence ID" value="KAK0660136.1"/>
    <property type="molecule type" value="Genomic_DNA"/>
</dbReference>
<keyword evidence="6 8" id="KW-0408">Iron</keyword>
<protein>
    <submittedName>
        <fullName evidence="10">Cytochrome P450</fullName>
    </submittedName>
</protein>
<evidence type="ECO:0000256" key="1">
    <source>
        <dbReference type="ARBA" id="ARBA00001971"/>
    </source>
</evidence>
<accession>A0AA39YX18</accession>
<feature type="binding site" description="axial binding residue" evidence="8">
    <location>
        <position position="469"/>
    </location>
    <ligand>
        <name>heme</name>
        <dbReference type="ChEBI" id="CHEBI:30413"/>
    </ligand>
    <ligandPart>
        <name>Fe</name>
        <dbReference type="ChEBI" id="CHEBI:18248"/>
    </ligandPart>
</feature>
<dbReference type="PANTHER" id="PTHR24305:SF157">
    <property type="entry name" value="N-ACETYLTRYPTOPHAN 6-HYDROXYLASE IVOC-RELATED"/>
    <property type="match status" value="1"/>
</dbReference>
<keyword evidence="7" id="KW-0503">Monooxygenase</keyword>
<evidence type="ECO:0000313" key="11">
    <source>
        <dbReference type="Proteomes" id="UP001174997"/>
    </source>
</evidence>
<feature type="transmembrane region" description="Helical" evidence="9">
    <location>
        <begin position="12"/>
        <end position="31"/>
    </location>
</feature>
<keyword evidence="4 8" id="KW-0479">Metal-binding</keyword>
<dbReference type="SUPFAM" id="SSF48264">
    <property type="entry name" value="Cytochrome P450"/>
    <property type="match status" value="1"/>
</dbReference>
<evidence type="ECO:0000256" key="3">
    <source>
        <dbReference type="ARBA" id="ARBA00022617"/>
    </source>
</evidence>
<dbReference type="InterPro" id="IPR036396">
    <property type="entry name" value="Cyt_P450_sf"/>
</dbReference>
<dbReference type="GO" id="GO:0016705">
    <property type="term" value="F:oxidoreductase activity, acting on paired donors, with incorporation or reduction of molecular oxygen"/>
    <property type="evidence" value="ECO:0007669"/>
    <property type="project" value="InterPro"/>
</dbReference>
<keyword evidence="9" id="KW-1133">Transmembrane helix</keyword>
<comment type="caution">
    <text evidence="10">The sequence shown here is derived from an EMBL/GenBank/DDBJ whole genome shotgun (WGS) entry which is preliminary data.</text>
</comment>
<keyword evidence="3 8" id="KW-0349">Heme</keyword>
<evidence type="ECO:0000256" key="7">
    <source>
        <dbReference type="ARBA" id="ARBA00023033"/>
    </source>
</evidence>
<evidence type="ECO:0000256" key="6">
    <source>
        <dbReference type="ARBA" id="ARBA00023004"/>
    </source>
</evidence>
<keyword evidence="5" id="KW-0560">Oxidoreductase</keyword>
<evidence type="ECO:0000313" key="10">
    <source>
        <dbReference type="EMBL" id="KAK0660136.1"/>
    </source>
</evidence>
<evidence type="ECO:0000256" key="5">
    <source>
        <dbReference type="ARBA" id="ARBA00023002"/>
    </source>
</evidence>
<dbReference type="Pfam" id="PF00067">
    <property type="entry name" value="p450"/>
    <property type="match status" value="1"/>
</dbReference>
<dbReference type="InterPro" id="IPR002403">
    <property type="entry name" value="Cyt_P450_E_grp-IV"/>
</dbReference>